<evidence type="ECO:0000259" key="5">
    <source>
        <dbReference type="PROSITE" id="PS50865"/>
    </source>
</evidence>
<evidence type="ECO:0000313" key="7">
    <source>
        <dbReference type="Proteomes" id="UP001215598"/>
    </source>
</evidence>
<keyword evidence="2 4" id="KW-0863">Zinc-finger</keyword>
<feature type="domain" description="MYND-type" evidence="5">
    <location>
        <begin position="279"/>
        <end position="321"/>
    </location>
</feature>
<keyword evidence="1" id="KW-0479">Metal-binding</keyword>
<dbReference type="SUPFAM" id="SSF144232">
    <property type="entry name" value="HIT/MYND zinc finger-like"/>
    <property type="match status" value="1"/>
</dbReference>
<evidence type="ECO:0000256" key="4">
    <source>
        <dbReference type="PROSITE-ProRule" id="PRU00134"/>
    </source>
</evidence>
<gene>
    <name evidence="6" type="ORF">B0H16DRAFT_123905</name>
</gene>
<comment type="caution">
    <text evidence="6">The sequence shown here is derived from an EMBL/GenBank/DDBJ whole genome shotgun (WGS) entry which is preliminary data.</text>
</comment>
<protein>
    <recommendedName>
        <fullName evidence="5">MYND-type domain-containing protein</fullName>
    </recommendedName>
</protein>
<evidence type="ECO:0000256" key="3">
    <source>
        <dbReference type="ARBA" id="ARBA00022833"/>
    </source>
</evidence>
<dbReference type="Proteomes" id="UP001215598">
    <property type="component" value="Unassembled WGS sequence"/>
</dbReference>
<evidence type="ECO:0000256" key="1">
    <source>
        <dbReference type="ARBA" id="ARBA00022723"/>
    </source>
</evidence>
<evidence type="ECO:0000313" key="6">
    <source>
        <dbReference type="EMBL" id="KAJ7736143.1"/>
    </source>
</evidence>
<name>A0AAD7I6G4_9AGAR</name>
<sequence length="427" mass="48513">MQLFRWLLRDTQAARLIATTPSVYTVVRWAWTQLIREPDDEGFEDCCRYLRYGFRSNACDERVFEELVLGAGRRQDLASVVMLHPKRVVPTPEHNVTGYTGVHLLGIIFLVDKIIAEGWDEPLRGILLSRGIITTLTTPCCALGRSTNEITLVEVKGFLGALIVGMECSPAQPWIVESLRAGLLPAVFACSSRGNEERTEDLLEDLLQNTLPGSTIHHSVLSQRELSLSDVRDFDAKELIVSPTVLRSWREFLLLAEDRLSAMKAYDACSFTCPWTCGDLSCDKLDSNHDFKRCSACRSIYYCSPECQAKDWRRGGHRQTCDALYNRRRRNSHISAKDRAFTRALLNHDCSKQQREIALDELEWMHAHPNEIPYILFDYSEGQLNVSFESHQNAPPEFAAELTRTVDGGNARRLHLMLIFDGDVTLF</sequence>
<proteinExistence type="predicted"/>
<dbReference type="GO" id="GO:0008270">
    <property type="term" value="F:zinc ion binding"/>
    <property type="evidence" value="ECO:0007669"/>
    <property type="project" value="UniProtKB-KW"/>
</dbReference>
<reference evidence="6" key="1">
    <citation type="submission" date="2023-03" db="EMBL/GenBank/DDBJ databases">
        <title>Massive genome expansion in bonnet fungi (Mycena s.s.) driven by repeated elements and novel gene families across ecological guilds.</title>
        <authorList>
            <consortium name="Lawrence Berkeley National Laboratory"/>
            <person name="Harder C.B."/>
            <person name="Miyauchi S."/>
            <person name="Viragh M."/>
            <person name="Kuo A."/>
            <person name="Thoen E."/>
            <person name="Andreopoulos B."/>
            <person name="Lu D."/>
            <person name="Skrede I."/>
            <person name="Drula E."/>
            <person name="Henrissat B."/>
            <person name="Morin E."/>
            <person name="Kohler A."/>
            <person name="Barry K."/>
            <person name="LaButti K."/>
            <person name="Morin E."/>
            <person name="Salamov A."/>
            <person name="Lipzen A."/>
            <person name="Mereny Z."/>
            <person name="Hegedus B."/>
            <person name="Baldrian P."/>
            <person name="Stursova M."/>
            <person name="Weitz H."/>
            <person name="Taylor A."/>
            <person name="Grigoriev I.V."/>
            <person name="Nagy L.G."/>
            <person name="Martin F."/>
            <person name="Kauserud H."/>
        </authorList>
    </citation>
    <scope>NUCLEOTIDE SEQUENCE</scope>
    <source>
        <strain evidence="6">CBHHK182m</strain>
    </source>
</reference>
<keyword evidence="7" id="KW-1185">Reference proteome</keyword>
<dbReference type="Gene3D" id="6.10.140.2220">
    <property type="match status" value="1"/>
</dbReference>
<dbReference type="PROSITE" id="PS50865">
    <property type="entry name" value="ZF_MYND_2"/>
    <property type="match status" value="1"/>
</dbReference>
<dbReference type="AlphaFoldDB" id="A0AAD7I6G4"/>
<organism evidence="6 7">
    <name type="scientific">Mycena metata</name>
    <dbReference type="NCBI Taxonomy" id="1033252"/>
    <lineage>
        <taxon>Eukaryota</taxon>
        <taxon>Fungi</taxon>
        <taxon>Dikarya</taxon>
        <taxon>Basidiomycota</taxon>
        <taxon>Agaricomycotina</taxon>
        <taxon>Agaricomycetes</taxon>
        <taxon>Agaricomycetidae</taxon>
        <taxon>Agaricales</taxon>
        <taxon>Marasmiineae</taxon>
        <taxon>Mycenaceae</taxon>
        <taxon>Mycena</taxon>
    </lineage>
</organism>
<evidence type="ECO:0000256" key="2">
    <source>
        <dbReference type="ARBA" id="ARBA00022771"/>
    </source>
</evidence>
<dbReference type="Pfam" id="PF01753">
    <property type="entry name" value="zf-MYND"/>
    <property type="match status" value="1"/>
</dbReference>
<dbReference type="EMBL" id="JARKIB010000123">
    <property type="protein sequence ID" value="KAJ7736143.1"/>
    <property type="molecule type" value="Genomic_DNA"/>
</dbReference>
<accession>A0AAD7I6G4</accession>
<dbReference type="InterPro" id="IPR002893">
    <property type="entry name" value="Znf_MYND"/>
</dbReference>
<keyword evidence="3" id="KW-0862">Zinc</keyword>